<reference evidence="2 3" key="1">
    <citation type="submission" date="2017-04" db="EMBL/GenBank/DDBJ databases">
        <authorList>
            <person name="Afonso C.L."/>
            <person name="Miller P.J."/>
            <person name="Scott M.A."/>
            <person name="Spackman E."/>
            <person name="Goraichik I."/>
            <person name="Dimitrov K.M."/>
            <person name="Suarez D.L."/>
            <person name="Swayne D.E."/>
        </authorList>
    </citation>
    <scope>NUCLEOTIDE SEQUENCE [LARGE SCALE GENOMIC DNA]</scope>
    <source>
        <strain evidence="2 3">DSM 26133</strain>
    </source>
</reference>
<protein>
    <submittedName>
        <fullName evidence="2">Polysaccharide pyruvyl transferase</fullName>
    </submittedName>
</protein>
<dbReference type="Proteomes" id="UP000192472">
    <property type="component" value="Unassembled WGS sequence"/>
</dbReference>
<dbReference type="RefSeq" id="WP_084374080.1">
    <property type="nucleotide sequence ID" value="NZ_FWYF01000004.1"/>
</dbReference>
<evidence type="ECO:0000313" key="2">
    <source>
        <dbReference type="EMBL" id="SMD37738.1"/>
    </source>
</evidence>
<dbReference type="AlphaFoldDB" id="A0A1W2GN19"/>
<organism evidence="2 3">
    <name type="scientific">Reichenbachiella faecimaris</name>
    <dbReference type="NCBI Taxonomy" id="692418"/>
    <lineage>
        <taxon>Bacteria</taxon>
        <taxon>Pseudomonadati</taxon>
        <taxon>Bacteroidota</taxon>
        <taxon>Cytophagia</taxon>
        <taxon>Cytophagales</taxon>
        <taxon>Reichenbachiellaceae</taxon>
        <taxon>Reichenbachiella</taxon>
    </lineage>
</organism>
<evidence type="ECO:0000313" key="3">
    <source>
        <dbReference type="Proteomes" id="UP000192472"/>
    </source>
</evidence>
<name>A0A1W2GN19_REIFA</name>
<keyword evidence="2" id="KW-0808">Transferase</keyword>
<keyword evidence="3" id="KW-1185">Reference proteome</keyword>
<evidence type="ECO:0000259" key="1">
    <source>
        <dbReference type="Pfam" id="PF04230"/>
    </source>
</evidence>
<dbReference type="Pfam" id="PF04230">
    <property type="entry name" value="PS_pyruv_trans"/>
    <property type="match status" value="1"/>
</dbReference>
<feature type="domain" description="Polysaccharide pyruvyl transferase" evidence="1">
    <location>
        <begin position="13"/>
        <end position="231"/>
    </location>
</feature>
<sequence>MAEAIVAYYKSRNIGDEVQTIAAKKLLNKENILILDRENLDSHDSEEDIKLLCNGWFMHEPNNWPPKDNINPYFISFHIAKFKEVRKAMLADAVIPYYKKFEPIGCRDYNTMRLFQAAGVDAYYSGCLTLTLPKYEGERNNNIIISDLFYDNILKEGYANKVIHKLVPKKYHERLQFVTHTRENTDLSIEEKMQEAQQLLDTYAKAELVITSRIHCALPCLAMGTPVLFFDFGYANKIDKYRFEGIIDFFNTVRPNLPFHENRKIDKFFKFFGLHRLFFPFIKPLNIDWENPPKNKDNHIPIAEEIRKKVTQAFS</sequence>
<dbReference type="OrthoDB" id="5672604at2"/>
<proteinExistence type="predicted"/>
<accession>A0A1W2GN19</accession>
<dbReference type="EMBL" id="FWYF01000004">
    <property type="protein sequence ID" value="SMD37738.1"/>
    <property type="molecule type" value="Genomic_DNA"/>
</dbReference>
<dbReference type="GO" id="GO:0016740">
    <property type="term" value="F:transferase activity"/>
    <property type="evidence" value="ECO:0007669"/>
    <property type="project" value="UniProtKB-KW"/>
</dbReference>
<dbReference type="InterPro" id="IPR007345">
    <property type="entry name" value="Polysacch_pyruvyl_Trfase"/>
</dbReference>
<gene>
    <name evidence="2" type="ORF">SAMN04488029_3437</name>
</gene>